<name>A0ABW5BK36_9PROT</name>
<gene>
    <name evidence="10" type="ORF">ACFSKO_06530</name>
</gene>
<feature type="transmembrane region" description="Helical" evidence="8">
    <location>
        <begin position="162"/>
        <end position="178"/>
    </location>
</feature>
<evidence type="ECO:0000256" key="4">
    <source>
        <dbReference type="ARBA" id="ARBA00022475"/>
    </source>
</evidence>
<dbReference type="EMBL" id="JBHUII010000003">
    <property type="protein sequence ID" value="MFD2205255.1"/>
    <property type="molecule type" value="Genomic_DNA"/>
</dbReference>
<keyword evidence="6 8" id="KW-1133">Transmembrane helix</keyword>
<comment type="similarity">
    <text evidence="2">Belongs to the binding-protein-dependent transport system permease family. CysTW subfamily.</text>
</comment>
<dbReference type="PROSITE" id="PS50928">
    <property type="entry name" value="ABC_TM1"/>
    <property type="match status" value="1"/>
</dbReference>
<evidence type="ECO:0000256" key="3">
    <source>
        <dbReference type="ARBA" id="ARBA00022448"/>
    </source>
</evidence>
<dbReference type="InterPro" id="IPR000515">
    <property type="entry name" value="MetI-like"/>
</dbReference>
<accession>A0ABW5BK36</accession>
<dbReference type="Proteomes" id="UP001597294">
    <property type="component" value="Unassembled WGS sequence"/>
</dbReference>
<feature type="transmembrane region" description="Helical" evidence="8">
    <location>
        <begin position="320"/>
        <end position="340"/>
    </location>
</feature>
<dbReference type="PANTHER" id="PTHR42929:SF1">
    <property type="entry name" value="INNER MEMBRANE ABC TRANSPORTER PERMEASE PROTEIN YDCU-RELATED"/>
    <property type="match status" value="1"/>
</dbReference>
<feature type="transmembrane region" description="Helical" evidence="8">
    <location>
        <begin position="54"/>
        <end position="75"/>
    </location>
</feature>
<evidence type="ECO:0000256" key="6">
    <source>
        <dbReference type="ARBA" id="ARBA00022989"/>
    </source>
</evidence>
<evidence type="ECO:0000256" key="1">
    <source>
        <dbReference type="ARBA" id="ARBA00004651"/>
    </source>
</evidence>
<dbReference type="RefSeq" id="WP_380249685.1">
    <property type="nucleotide sequence ID" value="NZ_JBHUII010000003.1"/>
</dbReference>
<feature type="transmembrane region" description="Helical" evidence="8">
    <location>
        <begin position="129"/>
        <end position="155"/>
    </location>
</feature>
<reference evidence="11" key="1">
    <citation type="journal article" date="2019" name="Int. J. Syst. Evol. Microbiol.">
        <title>The Global Catalogue of Microorganisms (GCM) 10K type strain sequencing project: providing services to taxonomists for standard genome sequencing and annotation.</title>
        <authorList>
            <consortium name="The Broad Institute Genomics Platform"/>
            <consortium name="The Broad Institute Genome Sequencing Center for Infectious Disease"/>
            <person name="Wu L."/>
            <person name="Ma J."/>
        </authorList>
    </citation>
    <scope>NUCLEOTIDE SEQUENCE [LARGE SCALE GENOMIC DNA]</scope>
    <source>
        <strain evidence="11">CGMCC 4.7192</strain>
    </source>
</reference>
<keyword evidence="11" id="KW-1185">Reference proteome</keyword>
<sequence length="349" mass="38899">MSDQLQNLDLPYFAIFLTFFLAVLSSLLVLAPAQRGISVTWDYLKQVKFIERNGIVVSTYIVIAVSLWVVVMIVAPQFFMVELSFHDGTVAADVNYDYSLTPYTLNNYGYVIFGSGSDESLFNVLHLKVFLRTIIASVCITLLAFVLCYPIAYYMAQTAKGGTVRLLLICLVLPFWVNEILRAFAFRILFGSSGVINSVLIGSGIMDEPFDFIKADIAMYAGLSYAYILLMIFPIYNAIESLDHNQIEAARDLGSSWSRIHYRVVMPYAKPGIASGCTMVFMLTAGALAAPQILGGPSSLWFTQIITNWFNLGDWTRGSAYAFLFLLSCIVFVLTVMKFFKVNLGELAK</sequence>
<organism evidence="10 11">
    <name type="scientific">Kiloniella antarctica</name>
    <dbReference type="NCBI Taxonomy" id="1550907"/>
    <lineage>
        <taxon>Bacteria</taxon>
        <taxon>Pseudomonadati</taxon>
        <taxon>Pseudomonadota</taxon>
        <taxon>Alphaproteobacteria</taxon>
        <taxon>Rhodospirillales</taxon>
        <taxon>Kiloniellaceae</taxon>
        <taxon>Kiloniella</taxon>
    </lineage>
</organism>
<evidence type="ECO:0000256" key="8">
    <source>
        <dbReference type="RuleBase" id="RU363032"/>
    </source>
</evidence>
<dbReference type="InterPro" id="IPR035906">
    <property type="entry name" value="MetI-like_sf"/>
</dbReference>
<evidence type="ECO:0000313" key="11">
    <source>
        <dbReference type="Proteomes" id="UP001597294"/>
    </source>
</evidence>
<keyword evidence="3 8" id="KW-0813">Transport</keyword>
<dbReference type="PANTHER" id="PTHR42929">
    <property type="entry name" value="INNER MEMBRANE ABC TRANSPORTER PERMEASE PROTEIN YDCU-RELATED-RELATED"/>
    <property type="match status" value="1"/>
</dbReference>
<evidence type="ECO:0000256" key="7">
    <source>
        <dbReference type="ARBA" id="ARBA00023136"/>
    </source>
</evidence>
<comment type="caution">
    <text evidence="10">The sequence shown here is derived from an EMBL/GenBank/DDBJ whole genome shotgun (WGS) entry which is preliminary data.</text>
</comment>
<evidence type="ECO:0000256" key="2">
    <source>
        <dbReference type="ARBA" id="ARBA00007069"/>
    </source>
</evidence>
<feature type="transmembrane region" description="Helical" evidence="8">
    <location>
        <begin position="217"/>
        <end position="236"/>
    </location>
</feature>
<feature type="transmembrane region" description="Helical" evidence="8">
    <location>
        <begin position="12"/>
        <end position="33"/>
    </location>
</feature>
<evidence type="ECO:0000256" key="5">
    <source>
        <dbReference type="ARBA" id="ARBA00022692"/>
    </source>
</evidence>
<keyword evidence="7 8" id="KW-0472">Membrane</keyword>
<evidence type="ECO:0000313" key="10">
    <source>
        <dbReference type="EMBL" id="MFD2205255.1"/>
    </source>
</evidence>
<keyword evidence="5 8" id="KW-0812">Transmembrane</keyword>
<comment type="subcellular location">
    <subcellularLocation>
        <location evidence="1 8">Cell membrane</location>
        <topology evidence="1 8">Multi-pass membrane protein</topology>
    </subcellularLocation>
</comment>
<dbReference type="Gene3D" id="1.10.3720.10">
    <property type="entry name" value="MetI-like"/>
    <property type="match status" value="1"/>
</dbReference>
<dbReference type="CDD" id="cd06261">
    <property type="entry name" value="TM_PBP2"/>
    <property type="match status" value="1"/>
</dbReference>
<dbReference type="Pfam" id="PF00528">
    <property type="entry name" value="BPD_transp_1"/>
    <property type="match status" value="1"/>
</dbReference>
<keyword evidence="4" id="KW-1003">Cell membrane</keyword>
<protein>
    <submittedName>
        <fullName evidence="10">ABC transporter permease</fullName>
    </submittedName>
</protein>
<dbReference type="SUPFAM" id="SSF161098">
    <property type="entry name" value="MetI-like"/>
    <property type="match status" value="1"/>
</dbReference>
<evidence type="ECO:0000259" key="9">
    <source>
        <dbReference type="PROSITE" id="PS50928"/>
    </source>
</evidence>
<proteinExistence type="inferred from homology"/>
<feature type="domain" description="ABC transmembrane type-1" evidence="9">
    <location>
        <begin position="130"/>
        <end position="336"/>
    </location>
</feature>